<dbReference type="GO" id="GO:0030288">
    <property type="term" value="C:outer membrane-bounded periplasmic space"/>
    <property type="evidence" value="ECO:0007669"/>
    <property type="project" value="TreeGrafter"/>
</dbReference>
<dbReference type="InterPro" id="IPR050396">
    <property type="entry name" value="Glycosyltr_51/Transpeptidase"/>
</dbReference>
<evidence type="ECO:0000256" key="12">
    <source>
        <dbReference type="ARBA" id="ARBA00022989"/>
    </source>
</evidence>
<accession>A0A2V3W1I8</accession>
<evidence type="ECO:0000256" key="14">
    <source>
        <dbReference type="ARBA" id="ARBA00023268"/>
    </source>
</evidence>
<evidence type="ECO:0000256" key="8">
    <source>
        <dbReference type="ARBA" id="ARBA00022692"/>
    </source>
</evidence>
<dbReference type="AlphaFoldDB" id="A0A2V3W1I8"/>
<reference evidence="22 23" key="1">
    <citation type="submission" date="2018-05" db="EMBL/GenBank/DDBJ databases">
        <title>Genomic Encyclopedia of Type Strains, Phase IV (KMG-IV): sequencing the most valuable type-strain genomes for metagenomic binning, comparative biology and taxonomic classification.</title>
        <authorList>
            <person name="Goeker M."/>
        </authorList>
    </citation>
    <scope>NUCLEOTIDE SEQUENCE [LARGE SCALE GENOMIC DNA]</scope>
    <source>
        <strain evidence="22 23">DSM 28556</strain>
    </source>
</reference>
<keyword evidence="6" id="KW-0328">Glycosyltransferase</keyword>
<dbReference type="Pfam" id="PF00912">
    <property type="entry name" value="Transgly"/>
    <property type="match status" value="1"/>
</dbReference>
<dbReference type="GO" id="GO:0008955">
    <property type="term" value="F:peptidoglycan glycosyltransferase activity"/>
    <property type="evidence" value="ECO:0007669"/>
    <property type="project" value="UniProtKB-EC"/>
</dbReference>
<proteinExistence type="inferred from homology"/>
<evidence type="ECO:0000256" key="16">
    <source>
        <dbReference type="ARBA" id="ARBA00034000"/>
    </source>
</evidence>
<dbReference type="FunFam" id="1.10.3810.10:FF:000001">
    <property type="entry name" value="Penicillin-binding protein 1A"/>
    <property type="match status" value="1"/>
</dbReference>
<name>A0A2V3W1I8_9BACI</name>
<dbReference type="OrthoDB" id="9766909at2"/>
<dbReference type="RefSeq" id="WP_110395278.1">
    <property type="nucleotide sequence ID" value="NZ_JBHUHB010000001.1"/>
</dbReference>
<dbReference type="SUPFAM" id="SSF56601">
    <property type="entry name" value="beta-lactamase/transpeptidase-like"/>
    <property type="match status" value="1"/>
</dbReference>
<feature type="region of interest" description="Disordered" evidence="18">
    <location>
        <begin position="1"/>
        <end position="92"/>
    </location>
</feature>
<evidence type="ECO:0000256" key="1">
    <source>
        <dbReference type="ARBA" id="ARBA00007090"/>
    </source>
</evidence>
<keyword evidence="3" id="KW-1003">Cell membrane</keyword>
<evidence type="ECO:0000313" key="23">
    <source>
        <dbReference type="Proteomes" id="UP000247978"/>
    </source>
</evidence>
<evidence type="ECO:0000256" key="9">
    <source>
        <dbReference type="ARBA" id="ARBA00022801"/>
    </source>
</evidence>
<evidence type="ECO:0000256" key="5">
    <source>
        <dbReference type="ARBA" id="ARBA00022670"/>
    </source>
</evidence>
<dbReference type="Proteomes" id="UP000247978">
    <property type="component" value="Unassembled WGS sequence"/>
</dbReference>
<keyword evidence="4" id="KW-0121">Carboxypeptidase</keyword>
<protein>
    <submittedName>
        <fullName evidence="22">Penicillin-binding protein 2A</fullName>
    </submittedName>
</protein>
<dbReference type="GO" id="GO:0008360">
    <property type="term" value="P:regulation of cell shape"/>
    <property type="evidence" value="ECO:0007669"/>
    <property type="project" value="UniProtKB-KW"/>
</dbReference>
<evidence type="ECO:0000256" key="3">
    <source>
        <dbReference type="ARBA" id="ARBA00022475"/>
    </source>
</evidence>
<comment type="similarity">
    <text evidence="1">In the C-terminal section; belongs to the transpeptidase family.</text>
</comment>
<comment type="catalytic activity">
    <reaction evidence="17">
        <text>[GlcNAc-(1-&gt;4)-Mur2Ac(oyl-L-Ala-gamma-D-Glu-L-Lys-D-Ala-D-Ala)](n)-di-trans,octa-cis-undecaprenyl diphosphate + beta-D-GlcNAc-(1-&gt;4)-Mur2Ac(oyl-L-Ala-gamma-D-Glu-L-Lys-D-Ala-D-Ala)-di-trans,octa-cis-undecaprenyl diphosphate = [GlcNAc-(1-&gt;4)-Mur2Ac(oyl-L-Ala-gamma-D-Glu-L-Lys-D-Ala-D-Ala)](n+1)-di-trans,octa-cis-undecaprenyl diphosphate + di-trans,octa-cis-undecaprenyl diphosphate + H(+)</text>
        <dbReference type="Rhea" id="RHEA:23708"/>
        <dbReference type="Rhea" id="RHEA-COMP:9602"/>
        <dbReference type="Rhea" id="RHEA-COMP:9603"/>
        <dbReference type="ChEBI" id="CHEBI:15378"/>
        <dbReference type="ChEBI" id="CHEBI:58405"/>
        <dbReference type="ChEBI" id="CHEBI:60033"/>
        <dbReference type="ChEBI" id="CHEBI:78435"/>
        <dbReference type="EC" id="2.4.99.28"/>
    </reaction>
</comment>
<dbReference type="PANTHER" id="PTHR32282">
    <property type="entry name" value="BINDING PROTEIN TRANSPEPTIDASE, PUTATIVE-RELATED"/>
    <property type="match status" value="1"/>
</dbReference>
<dbReference type="PANTHER" id="PTHR32282:SF32">
    <property type="entry name" value="PENICILLIN-BINDING PROTEIN 2A"/>
    <property type="match status" value="1"/>
</dbReference>
<keyword evidence="12 19" id="KW-1133">Transmembrane helix</keyword>
<dbReference type="NCBIfam" id="TIGR02074">
    <property type="entry name" value="PBP_1a_fam"/>
    <property type="match status" value="1"/>
</dbReference>
<feature type="transmembrane region" description="Helical" evidence="19">
    <location>
        <begin position="100"/>
        <end position="122"/>
    </location>
</feature>
<evidence type="ECO:0000256" key="13">
    <source>
        <dbReference type="ARBA" id="ARBA00023136"/>
    </source>
</evidence>
<keyword evidence="23" id="KW-1185">Reference proteome</keyword>
<evidence type="ECO:0000256" key="6">
    <source>
        <dbReference type="ARBA" id="ARBA00022676"/>
    </source>
</evidence>
<dbReference type="InterPro" id="IPR036950">
    <property type="entry name" value="PBP_transglycosylase"/>
</dbReference>
<feature type="domain" description="Penicillin-binding protein transpeptidase" evidence="20">
    <location>
        <begin position="418"/>
        <end position="692"/>
    </location>
</feature>
<comment type="similarity">
    <text evidence="2">In the N-terminal section; belongs to the glycosyltransferase 51 family.</text>
</comment>
<feature type="domain" description="Glycosyl transferase family 51" evidence="21">
    <location>
        <begin position="158"/>
        <end position="325"/>
    </location>
</feature>
<gene>
    <name evidence="22" type="ORF">DFR56_106113</name>
</gene>
<keyword evidence="9" id="KW-0378">Hydrolase</keyword>
<organism evidence="22 23">
    <name type="scientific">Pseudogracilibacillus auburnensis</name>
    <dbReference type="NCBI Taxonomy" id="1494959"/>
    <lineage>
        <taxon>Bacteria</taxon>
        <taxon>Bacillati</taxon>
        <taxon>Bacillota</taxon>
        <taxon>Bacilli</taxon>
        <taxon>Bacillales</taxon>
        <taxon>Bacillaceae</taxon>
        <taxon>Pseudogracilibacillus</taxon>
    </lineage>
</organism>
<keyword evidence="8 19" id="KW-0812">Transmembrane</keyword>
<dbReference type="Gene3D" id="3.40.710.10">
    <property type="entry name" value="DD-peptidase/beta-lactamase superfamily"/>
    <property type="match status" value="1"/>
</dbReference>
<evidence type="ECO:0000256" key="10">
    <source>
        <dbReference type="ARBA" id="ARBA00022960"/>
    </source>
</evidence>
<dbReference type="EMBL" id="QJJQ01000006">
    <property type="protein sequence ID" value="PXW87044.1"/>
    <property type="molecule type" value="Genomic_DNA"/>
</dbReference>
<dbReference type="Gene3D" id="1.10.3810.10">
    <property type="entry name" value="Biosynthetic peptidoglycan transglycosylase-like"/>
    <property type="match status" value="1"/>
</dbReference>
<sequence>MDSNQREKQKKSRSDRHKNKTEHRPKRSEKRSIQLNKLLSRIKRQKEEDLQATIKYERPTKQKQKRNRSDRHREREERKEENKQIKQEGRRSKKTEKKGFVFTFKHTIVSFGVVFVLALIAYTTILYGGKLIVDEEKLIISPPTTIETEDGDIVWYLYDQYRLPVELDQVPDHVKDAFVAIEDKRFYSHSGVDIRSVVRAIYRDIVARSKVEGGSTLTQQLAKNLFLTNDKSWLRKIKEVMIALYLEREFTKDEILEMYLNVVYFGQGQYGIEAAANKYFYKSVEDLTLEEGALLAGMVKAPNGYSPIDHLEKAQNRRNLVLTTMSELDYISVDEAKEAQAKNVELNISQRKYNPAHHAFVDIAIQEAEELYGITLDDLKRSRYRLITSLDETAQTIAFDQFQQDGYFPGNNKEDVEGAFVMMEQESGEIVAAIGGRHFQTGDLNRVVKPIGQPGSTMKPLAVYAPALETELFTPYSTLPDELQEWDGKPVRNYNDQYDGAVTFYNAIKYSKNTSSVWLLNEIGVDYAKSYLKKMKIDIEDKDVRIALGDLKKGLSPLQLVQSYRTFVHGGKMIDAHTIIEVYNRKGEVVASANPETTEVFSDQVAWNMTEMLKDVVASGTGQSGYYPHELAGKTGTTQHPKVKGETKDAWFVGFTPEYVTALWMGYDDISQQDHFLTGGSSYPTELTKKILTELDKQRPLVTTFTKPENVQALAEPIELPNITDLSSSYVFGGLKIVKGKLEWTGTKDKRIIYRVYEENGDKDEQIGEVNGENEFVIDKFSLFDTNSYYVVPYDPLAQTEGQPSNVVKITF</sequence>
<dbReference type="GO" id="GO:0071555">
    <property type="term" value="P:cell wall organization"/>
    <property type="evidence" value="ECO:0007669"/>
    <property type="project" value="UniProtKB-KW"/>
</dbReference>
<dbReference type="InterPro" id="IPR023346">
    <property type="entry name" value="Lysozyme-like_dom_sf"/>
</dbReference>
<feature type="compositionally biased region" description="Basic and acidic residues" evidence="18">
    <location>
        <begin position="45"/>
        <end position="60"/>
    </location>
</feature>
<dbReference type="GO" id="GO:0009002">
    <property type="term" value="F:serine-type D-Ala-D-Ala carboxypeptidase activity"/>
    <property type="evidence" value="ECO:0007669"/>
    <property type="project" value="UniProtKB-EC"/>
</dbReference>
<evidence type="ECO:0000256" key="2">
    <source>
        <dbReference type="ARBA" id="ARBA00007739"/>
    </source>
</evidence>
<keyword evidence="7" id="KW-0808">Transferase</keyword>
<dbReference type="GO" id="GO:0006508">
    <property type="term" value="P:proteolysis"/>
    <property type="evidence" value="ECO:0007669"/>
    <property type="project" value="UniProtKB-KW"/>
</dbReference>
<evidence type="ECO:0000256" key="7">
    <source>
        <dbReference type="ARBA" id="ARBA00022679"/>
    </source>
</evidence>
<keyword evidence="11" id="KW-0573">Peptidoglycan synthesis</keyword>
<keyword evidence="5" id="KW-0645">Protease</keyword>
<keyword evidence="14" id="KW-0511">Multifunctional enzyme</keyword>
<dbReference type="InterPro" id="IPR001264">
    <property type="entry name" value="Glyco_trans_51"/>
</dbReference>
<dbReference type="InterPro" id="IPR012338">
    <property type="entry name" value="Beta-lactam/transpept-like"/>
</dbReference>
<evidence type="ECO:0000259" key="21">
    <source>
        <dbReference type="Pfam" id="PF00912"/>
    </source>
</evidence>
<feature type="compositionally biased region" description="Basic residues" evidence="18">
    <location>
        <begin position="8"/>
        <end position="29"/>
    </location>
</feature>
<keyword evidence="15" id="KW-0961">Cell wall biogenesis/degradation</keyword>
<evidence type="ECO:0000256" key="15">
    <source>
        <dbReference type="ARBA" id="ARBA00023316"/>
    </source>
</evidence>
<dbReference type="GO" id="GO:0008658">
    <property type="term" value="F:penicillin binding"/>
    <property type="evidence" value="ECO:0007669"/>
    <property type="project" value="InterPro"/>
</dbReference>
<comment type="caution">
    <text evidence="22">The sequence shown here is derived from an EMBL/GenBank/DDBJ whole genome shotgun (WGS) entry which is preliminary data.</text>
</comment>
<evidence type="ECO:0000256" key="18">
    <source>
        <dbReference type="SAM" id="MobiDB-lite"/>
    </source>
</evidence>
<evidence type="ECO:0000256" key="17">
    <source>
        <dbReference type="ARBA" id="ARBA00049902"/>
    </source>
</evidence>
<evidence type="ECO:0000313" key="22">
    <source>
        <dbReference type="EMBL" id="PXW87044.1"/>
    </source>
</evidence>
<evidence type="ECO:0000259" key="20">
    <source>
        <dbReference type="Pfam" id="PF00905"/>
    </source>
</evidence>
<keyword evidence="13 19" id="KW-0472">Membrane</keyword>
<feature type="compositionally biased region" description="Basic residues" evidence="18">
    <location>
        <begin position="61"/>
        <end position="70"/>
    </location>
</feature>
<evidence type="ECO:0000256" key="4">
    <source>
        <dbReference type="ARBA" id="ARBA00022645"/>
    </source>
</evidence>
<feature type="compositionally biased region" description="Basic and acidic residues" evidence="18">
    <location>
        <begin position="71"/>
        <end position="90"/>
    </location>
</feature>
<dbReference type="GO" id="GO:0009252">
    <property type="term" value="P:peptidoglycan biosynthetic process"/>
    <property type="evidence" value="ECO:0007669"/>
    <property type="project" value="UniProtKB-KW"/>
</dbReference>
<dbReference type="Pfam" id="PF00905">
    <property type="entry name" value="Transpeptidase"/>
    <property type="match status" value="1"/>
</dbReference>
<dbReference type="InterPro" id="IPR001460">
    <property type="entry name" value="PCN-bd_Tpept"/>
</dbReference>
<evidence type="ECO:0000256" key="11">
    <source>
        <dbReference type="ARBA" id="ARBA00022984"/>
    </source>
</evidence>
<dbReference type="SUPFAM" id="SSF53955">
    <property type="entry name" value="Lysozyme-like"/>
    <property type="match status" value="1"/>
</dbReference>
<comment type="catalytic activity">
    <reaction evidence="16">
        <text>Preferential cleavage: (Ac)2-L-Lys-D-Ala-|-D-Ala. Also transpeptidation of peptidyl-alanyl moieties that are N-acyl substituents of D-alanine.</text>
        <dbReference type="EC" id="3.4.16.4"/>
    </reaction>
</comment>
<keyword evidence="10" id="KW-0133">Cell shape</keyword>
<evidence type="ECO:0000256" key="19">
    <source>
        <dbReference type="SAM" id="Phobius"/>
    </source>
</evidence>